<sequence length="1756" mass="187338">MIASLFRALVVLAALAVGSTAAFAQKSFVRDNLASDGIRLEDTFRRSDVRPAANASQARLEGDAALSRGDARRALALFTAAIIADPKAAMSWGGYARAAKQVQSQASTYGERYTLQDRGTVAAYMAYQRATSRADEAAYLALVGDFYAIRQTWRSSLDAYRASLQLADVASIRSTYEEIREKHGFRITDYKVDSDSAAPRVCFQFSEALAGGRVDFTPFVAVSGAANAAVTTEGQELCVDGLKHGEKYAVVLRQGLPSAVGETLLKSADYDIYVRDRSPQARFTGRNYVLPKTGQEGIPVVSVNTKEVMVDVYRIGDRNLLPTLRAEDFLGQLSRYQTLRIAREKGFKVWSGRLSTANELNRDVVTAFPVSKAIPAMEPGIYVMTAAAAGTADASSNGDEDEYDSTQRSTQWFVVSDLGLTAMKGADGIGVSVRSLATGAPIGDVELRLVARNNEVLATKRTDASGRAQFDPGLARGEGGLAPGLIVATAGAGLGMTGQGANFDYGFLDMGGAPFDLSDRGVKGRAVTSGMEAFVYTERGVYRSGETVNLTALLRDGRGIAASGPPMTLVMRRPDGVEYKREQVADAGLGGRAWSVALLNGAQRGTWRAQAYLDPKGKPVGEVTFLVEDYVAERLDLSLTPKTKALRAGEPAQIDVAARYLYGAPGSGLEVGGEVVVQAAGTSGIKGLDGFEVGLSDESVESSTVELEETVETDRNGKVTVTAPIQAVVASKPTEAKITLRVSEPGGRAIERSVTLPILPDGPVIGVKKNFGSDLSDGGTASFDVVLADPDGTRLARPNVGWSLYRIQRSYQWFNSDGRWGYEPVKSARRVADGRIDLAADSAGKIAAPVGWGTYRLDVAADGIGSARTSITFTVGYSGEQTADTPDLLEVTLDKNSYRSGESIQATIKPRFAGRVTLAIMTDGVQETREVDLPASGTTVSILVKAEWGAGAYLVATAFRPLDQAAKRMPGRALGLAWFAIDRAERTLNVSVDVPDTMRPRQTLSVPVRLAGLQAGDEAYVTISAVDVGILNLTRYATPDPAGFFFGQKALGVEMRDLYGYLIDGMQGTVGAVRSGGDENGGGLNGIPPTQEPLVRYSGVVKVGPDGTAKVDFEIPAFNGTVRIAVAAWTKSRVGSAEKDVIVRDPIVVTGTLPRFLNIGDRSRLRLDLDNVEAAAGDYSVELDVAGPILVEADALKKTIRLAQGQKGDVTIPIAAAGMGDAVLTVRLRGQSVDLDQSFRLRIQPGTGSLVRRTVRPLEAGGTAVLSSDLIADLVPGTGTVSVALSPLAALDVPGLLVALDRYPYGCTEQVVSRALPLLYANRLASLEQLGLDGALDERVKGAIERVLTRQDSNGAFGLWNVSSSEDMWLDAYVADFLTRAREQKFAVPQTAFTLVLDRLKNFVANTSEIGARGDDIAYAAYVLARNGRPVAGDLRYMADTKLTEFKTPLARAQIAAALGLIGDRERAQRTFASAVQLLTSVRDGASGRSDYGTRLRDGAGLIALASETGSSRDALLPVTRAVTEERGSRGYTSTQEQAWMVLAAEALSRDTGAIQPTVNGEPVKGSLFRTYRSRTLDQGPVRIGNAGTASAELVVSVSGNPVGPEPEASRGYSIERSYYKLDGTKVDAGKVRQGDRLVTVLKVTEPRALYARVLLVDLLPAGLEIDNPKLVDSGSVAALDWLKTDVNPVSEEYRDDRFVAAFDRSPNQKATWTVAYTVRAVAPGRYVHPAASVEDMYRPDRFGRTAFGAIEVTPR</sequence>
<keyword evidence="2 3" id="KW-0732">Signal</keyword>
<name>A0A4R7BLR2_9HYPH</name>
<evidence type="ECO:0000259" key="4">
    <source>
        <dbReference type="SMART" id="SM01359"/>
    </source>
</evidence>
<dbReference type="InterPro" id="IPR008930">
    <property type="entry name" value="Terpenoid_cyclase/PrenylTrfase"/>
</dbReference>
<dbReference type="Pfam" id="PF00207">
    <property type="entry name" value="A2M"/>
    <property type="match status" value="1"/>
</dbReference>
<dbReference type="InterPro" id="IPR041246">
    <property type="entry name" value="Bact_MG10"/>
</dbReference>
<feature type="signal peptide" evidence="3">
    <location>
        <begin position="1"/>
        <end position="24"/>
    </location>
</feature>
<reference evidence="6 7" key="1">
    <citation type="submission" date="2019-03" db="EMBL/GenBank/DDBJ databases">
        <title>Genomic Encyclopedia of Type Strains, Phase IV (KMG-IV): sequencing the most valuable type-strain genomes for metagenomic binning, comparative biology and taxonomic classification.</title>
        <authorList>
            <person name="Goeker M."/>
        </authorList>
    </citation>
    <scope>NUCLEOTIDE SEQUENCE [LARGE SCALE GENOMIC DNA]</scope>
    <source>
        <strain evidence="6 7">DSM 25903</strain>
    </source>
</reference>
<dbReference type="InterPro" id="IPR041462">
    <property type="entry name" value="Bact_A2M_MG6"/>
</dbReference>
<dbReference type="SMART" id="SM01359">
    <property type="entry name" value="A2M_N_2"/>
    <property type="match status" value="1"/>
</dbReference>
<evidence type="ECO:0000259" key="5">
    <source>
        <dbReference type="SMART" id="SM01360"/>
    </source>
</evidence>
<dbReference type="InterPro" id="IPR049120">
    <property type="entry name" value="A2M_bMG2"/>
</dbReference>
<evidence type="ECO:0000256" key="2">
    <source>
        <dbReference type="ARBA" id="ARBA00022729"/>
    </source>
</evidence>
<dbReference type="SMART" id="SM01419">
    <property type="entry name" value="Thiol-ester_cl"/>
    <property type="match status" value="1"/>
</dbReference>
<dbReference type="Pfam" id="PF21142">
    <property type="entry name" value="A2M_bMG2"/>
    <property type="match status" value="1"/>
</dbReference>
<dbReference type="InterPro" id="IPR047565">
    <property type="entry name" value="Alpha-macroglob_thiol-ester_cl"/>
</dbReference>
<dbReference type="Pfam" id="PF17973">
    <property type="entry name" value="bMG10"/>
    <property type="match status" value="1"/>
</dbReference>
<dbReference type="Gene3D" id="2.60.40.1930">
    <property type="match status" value="1"/>
</dbReference>
<dbReference type="GO" id="GO:0005615">
    <property type="term" value="C:extracellular space"/>
    <property type="evidence" value="ECO:0007669"/>
    <property type="project" value="InterPro"/>
</dbReference>
<dbReference type="Pfam" id="PF17972">
    <property type="entry name" value="bMG5"/>
    <property type="match status" value="1"/>
</dbReference>
<proteinExistence type="inferred from homology"/>
<dbReference type="InterPro" id="IPR011626">
    <property type="entry name" value="Alpha-macroglobulin_TED"/>
</dbReference>
<feature type="domain" description="Alpha-2-macroglobulin bait region" evidence="4">
    <location>
        <begin position="889"/>
        <end position="1033"/>
    </location>
</feature>
<evidence type="ECO:0000256" key="1">
    <source>
        <dbReference type="ARBA" id="ARBA00010556"/>
    </source>
</evidence>
<keyword evidence="7" id="KW-1185">Reference proteome</keyword>
<dbReference type="InterPro" id="IPR051802">
    <property type="entry name" value="YfhM-like"/>
</dbReference>
<dbReference type="InterPro" id="IPR026284">
    <property type="entry name" value="A2MG_proteobact"/>
</dbReference>
<feature type="chain" id="PRO_5020488921" description="Alpha-2-macroglobulin family protein" evidence="3">
    <location>
        <begin position="25"/>
        <end position="1756"/>
    </location>
</feature>
<feature type="domain" description="Alpha-2-macroglobulin" evidence="5">
    <location>
        <begin position="1095"/>
        <end position="1183"/>
    </location>
</feature>
<dbReference type="Gene3D" id="1.50.10.20">
    <property type="match status" value="1"/>
</dbReference>
<dbReference type="InterPro" id="IPR021868">
    <property type="entry name" value="Alpha_2_Macroglob_MG3"/>
</dbReference>
<dbReference type="SMART" id="SM01360">
    <property type="entry name" value="A2M"/>
    <property type="match status" value="1"/>
</dbReference>
<dbReference type="RefSeq" id="WP_133774830.1">
    <property type="nucleotide sequence ID" value="NZ_SNZR01000018.1"/>
</dbReference>
<dbReference type="InterPro" id="IPR041203">
    <property type="entry name" value="Bact_A2M_MG5"/>
</dbReference>
<gene>
    <name evidence="6" type="ORF">EV668_4750</name>
</gene>
<organism evidence="6 7">
    <name type="scientific">Enterovirga rhinocerotis</name>
    <dbReference type="NCBI Taxonomy" id="1339210"/>
    <lineage>
        <taxon>Bacteria</taxon>
        <taxon>Pseudomonadati</taxon>
        <taxon>Pseudomonadota</taxon>
        <taxon>Alphaproteobacteria</taxon>
        <taxon>Hyphomicrobiales</taxon>
        <taxon>Methylobacteriaceae</taxon>
        <taxon>Enterovirga</taxon>
    </lineage>
</organism>
<dbReference type="Pfam" id="PF07678">
    <property type="entry name" value="TED_complement"/>
    <property type="match status" value="1"/>
</dbReference>
<dbReference type="Pfam" id="PF17962">
    <property type="entry name" value="bMG6"/>
    <property type="match status" value="1"/>
</dbReference>
<dbReference type="CDD" id="cd02891">
    <property type="entry name" value="A2M_like"/>
    <property type="match status" value="1"/>
</dbReference>
<protein>
    <recommendedName>
        <fullName evidence="8">Alpha-2-macroglobulin family protein</fullName>
    </recommendedName>
</protein>
<dbReference type="InterPro" id="IPR002890">
    <property type="entry name" value="MG2"/>
</dbReference>
<evidence type="ECO:0000313" key="7">
    <source>
        <dbReference type="Proteomes" id="UP000295122"/>
    </source>
</evidence>
<dbReference type="PANTHER" id="PTHR40094">
    <property type="entry name" value="ALPHA-2-MACROGLOBULIN HOMOLOG"/>
    <property type="match status" value="1"/>
</dbReference>
<dbReference type="EMBL" id="SNZR01000018">
    <property type="protein sequence ID" value="TDR85205.1"/>
    <property type="molecule type" value="Genomic_DNA"/>
</dbReference>
<dbReference type="InterPro" id="IPR001599">
    <property type="entry name" value="Macroglobln_a2"/>
</dbReference>
<dbReference type="InterPro" id="IPR011625">
    <property type="entry name" value="A2M_N_BRD"/>
</dbReference>
<dbReference type="Proteomes" id="UP000295122">
    <property type="component" value="Unassembled WGS sequence"/>
</dbReference>
<accession>A0A4R7BLR2</accession>
<evidence type="ECO:0000313" key="6">
    <source>
        <dbReference type="EMBL" id="TDR85205.1"/>
    </source>
</evidence>
<dbReference type="PIRSF" id="PIRSF038980">
    <property type="entry name" value="A2M_bac"/>
    <property type="match status" value="1"/>
</dbReference>
<dbReference type="GO" id="GO:0004866">
    <property type="term" value="F:endopeptidase inhibitor activity"/>
    <property type="evidence" value="ECO:0007669"/>
    <property type="project" value="InterPro"/>
</dbReference>
<dbReference type="Pfam" id="PF11974">
    <property type="entry name" value="bMG3"/>
    <property type="match status" value="1"/>
</dbReference>
<dbReference type="Pfam" id="PF07703">
    <property type="entry name" value="A2M_BRD"/>
    <property type="match status" value="1"/>
</dbReference>
<dbReference type="Pfam" id="PF01835">
    <property type="entry name" value="MG2"/>
    <property type="match status" value="1"/>
</dbReference>
<dbReference type="SUPFAM" id="SSF48239">
    <property type="entry name" value="Terpenoid cyclases/Protein prenyltransferases"/>
    <property type="match status" value="1"/>
</dbReference>
<comment type="caution">
    <text evidence="6">The sequence shown here is derived from an EMBL/GenBank/DDBJ whole genome shotgun (WGS) entry which is preliminary data.</text>
</comment>
<dbReference type="PANTHER" id="PTHR40094:SF1">
    <property type="entry name" value="UBIQUITIN DOMAIN-CONTAINING PROTEIN"/>
    <property type="match status" value="1"/>
</dbReference>
<evidence type="ECO:0008006" key="8">
    <source>
        <dbReference type="Google" id="ProtNLM"/>
    </source>
</evidence>
<evidence type="ECO:0000256" key="3">
    <source>
        <dbReference type="SAM" id="SignalP"/>
    </source>
</evidence>
<comment type="similarity">
    <text evidence="1">Belongs to the protease inhibitor I39 (alpha-2-macroglobulin) family. Bacterial alpha-2-macroglobulin subfamily.</text>
</comment>
<dbReference type="OrthoDB" id="9767116at2"/>